<dbReference type="SUPFAM" id="SSF53613">
    <property type="entry name" value="Ribokinase-like"/>
    <property type="match status" value="1"/>
</dbReference>
<evidence type="ECO:0000259" key="6">
    <source>
        <dbReference type="Pfam" id="PF00294"/>
    </source>
</evidence>
<evidence type="ECO:0000259" key="7">
    <source>
        <dbReference type="Pfam" id="PF09863"/>
    </source>
</evidence>
<dbReference type="OrthoDB" id="9792663at2"/>
<dbReference type="NCBIfam" id="TIGR04382">
    <property type="entry name" value="myo_inos_iolC_N"/>
    <property type="match status" value="1"/>
</dbReference>
<feature type="domain" description="Carbohydrate kinase PfkB" evidence="6">
    <location>
        <begin position="8"/>
        <end position="317"/>
    </location>
</feature>
<protein>
    <submittedName>
        <fullName evidence="8">5-dehydro-2-deoxygluconokinase</fullName>
        <ecNumber evidence="8">2.7.1.92</ecNumber>
    </submittedName>
</protein>
<name>A0A3A9JLF5_9PROT</name>
<reference evidence="8 11" key="1">
    <citation type="submission" date="2018-09" db="EMBL/GenBank/DDBJ databases">
        <title>Roseomonas sp. nov., isolated from feces of Tibetan antelopes in the Qinghai-Tibet plateau, China.</title>
        <authorList>
            <person name="Tian Z."/>
        </authorList>
    </citation>
    <scope>NUCLEOTIDE SEQUENCE [LARGE SCALE GENOMIC DNA]</scope>
    <source>
        <strain evidence="9 10">Z23</strain>
        <strain evidence="8 11">Z24</strain>
    </source>
</reference>
<evidence type="ECO:0000256" key="5">
    <source>
        <dbReference type="ARBA" id="ARBA00022840"/>
    </source>
</evidence>
<gene>
    <name evidence="8" type="primary">iolC</name>
    <name evidence="8" type="ORF">D6Z83_01115</name>
    <name evidence="9" type="ORF">EBE87_19645</name>
</gene>
<organism evidence="8 11">
    <name type="scientific">Teichococcus wenyumeiae</name>
    <dbReference type="NCBI Taxonomy" id="2478470"/>
    <lineage>
        <taxon>Bacteria</taxon>
        <taxon>Pseudomonadati</taxon>
        <taxon>Pseudomonadota</taxon>
        <taxon>Alphaproteobacteria</taxon>
        <taxon>Acetobacterales</taxon>
        <taxon>Roseomonadaceae</taxon>
        <taxon>Roseomonas</taxon>
    </lineage>
</organism>
<dbReference type="EC" id="2.7.1.92" evidence="8"/>
<dbReference type="PANTHER" id="PTHR43085:SF49">
    <property type="entry name" value="5-DEHYDRO-2-DEOXYGLUCONOKINASE"/>
    <property type="match status" value="1"/>
</dbReference>
<dbReference type="PROSITE" id="PS00584">
    <property type="entry name" value="PFKB_KINASES_2"/>
    <property type="match status" value="1"/>
</dbReference>
<dbReference type="InterPro" id="IPR030830">
    <property type="entry name" value="Myo_inos_IolC"/>
</dbReference>
<dbReference type="InterPro" id="IPR018659">
    <property type="entry name" value="DUF2090"/>
</dbReference>
<evidence type="ECO:0000256" key="4">
    <source>
        <dbReference type="ARBA" id="ARBA00022777"/>
    </source>
</evidence>
<keyword evidence="3" id="KW-0547">Nucleotide-binding</keyword>
<dbReference type="InterPro" id="IPR029056">
    <property type="entry name" value="Ribokinase-like"/>
</dbReference>
<evidence type="ECO:0000313" key="8">
    <source>
        <dbReference type="EMBL" id="RKK06011.1"/>
    </source>
</evidence>
<dbReference type="Pfam" id="PF09863">
    <property type="entry name" value="DUF2090"/>
    <property type="match status" value="1"/>
</dbReference>
<sequence>MTEAPEIDVVTLGRSSVDLYGQQIGGRLEDMASFAKAVGGSPTNIAVGAARLGLHAGLITRVGDEAFGRFIREQLEREGVDTRSVITDPSRLTALAIVGVRDDHSFPLVFYRENCADMALCAEDIDPSAIARARALVLTGTHLSTPGVEGASRAAMAAARAAGRRIALDIDYRPNLWGLTHLGAGEERYIASARVTERLQDILLLCDLIVGTEEEIRIAGGAEDVREALLAIRARSTAVIVLKQGPMGCTVFDGAIPERLEEGLRGQGFPIEVYNVLGAGDGFMAGFLRGWLRDEPWETCCTWANGCGAIAVSRLLCAPEYATWTELQHFISSGSPYRALRRDPVLNHLHHATTRRPQPPGIMAMAVDHRQQLEAIADKVGADRARISDFKRLAVRAALRVANGAPGFGMLLDGTHGRQALFEAEGSGLWLCRPIEQPGSRPLRFELDRNPAATLLEWPATQTAKCLCFYHLDDPAELKAEQEEALLTYYEACRKTGRECLLEIIVSRHGSLEQDTTAAVLRRLYKIGIRPDWWKLEAQLSDAAWAGIAAVIEANDPLCRGILLLGLEAPLPTLAQAFTTAARNPWVRGFAVGRSIFADIAEEWLAGRVEDNAATDQLARNFAMLVDAWRGVRAREAA</sequence>
<keyword evidence="10" id="KW-1185">Reference proteome</keyword>
<dbReference type="Gene3D" id="3.40.1190.20">
    <property type="match status" value="1"/>
</dbReference>
<dbReference type="Proteomes" id="UP000278036">
    <property type="component" value="Unassembled WGS sequence"/>
</dbReference>
<dbReference type="PANTHER" id="PTHR43085">
    <property type="entry name" value="HEXOKINASE FAMILY MEMBER"/>
    <property type="match status" value="1"/>
</dbReference>
<dbReference type="Pfam" id="PF00294">
    <property type="entry name" value="PfkB"/>
    <property type="match status" value="1"/>
</dbReference>
<dbReference type="InterPro" id="IPR002173">
    <property type="entry name" value="Carboh/pur_kinase_PfkB_CS"/>
</dbReference>
<evidence type="ECO:0000256" key="1">
    <source>
        <dbReference type="ARBA" id="ARBA00010688"/>
    </source>
</evidence>
<dbReference type="Gene3D" id="3.20.20.70">
    <property type="entry name" value="Aldolase class I"/>
    <property type="match status" value="1"/>
</dbReference>
<dbReference type="InParanoid" id="A0A3A9JLF5"/>
<dbReference type="EMBL" id="RAQU01000006">
    <property type="protein sequence ID" value="RKK06011.1"/>
    <property type="molecule type" value="Genomic_DNA"/>
</dbReference>
<feature type="domain" description="DUF2090" evidence="7">
    <location>
        <begin position="326"/>
        <end position="631"/>
    </location>
</feature>
<keyword evidence="5" id="KW-0067">ATP-binding</keyword>
<evidence type="ECO:0000313" key="10">
    <source>
        <dbReference type="Proteomes" id="UP000274097"/>
    </source>
</evidence>
<dbReference type="InterPro" id="IPR011611">
    <property type="entry name" value="PfkB_dom"/>
</dbReference>
<evidence type="ECO:0000256" key="3">
    <source>
        <dbReference type="ARBA" id="ARBA00022741"/>
    </source>
</evidence>
<dbReference type="InterPro" id="IPR050306">
    <property type="entry name" value="PfkB_Carbo_kinase"/>
</dbReference>
<dbReference type="InterPro" id="IPR013785">
    <property type="entry name" value="Aldolase_TIM"/>
</dbReference>
<keyword evidence="4 8" id="KW-0418">Kinase</keyword>
<evidence type="ECO:0000313" key="9">
    <source>
        <dbReference type="EMBL" id="RMI19528.1"/>
    </source>
</evidence>
<dbReference type="AlphaFoldDB" id="A0A3A9JLF5"/>
<evidence type="ECO:0000313" key="11">
    <source>
        <dbReference type="Proteomes" id="UP000278036"/>
    </source>
</evidence>
<comment type="caution">
    <text evidence="8">The sequence shown here is derived from an EMBL/GenBank/DDBJ whole genome shotgun (WGS) entry which is preliminary data.</text>
</comment>
<accession>A0A3A9JLF5</accession>
<dbReference type="GO" id="GO:0047590">
    <property type="term" value="F:5-dehydro-2-deoxygluconokinase activity"/>
    <property type="evidence" value="ECO:0007669"/>
    <property type="project" value="UniProtKB-EC"/>
</dbReference>
<dbReference type="InterPro" id="IPR023314">
    <property type="entry name" value="Myo_inos_IolC-like_sf"/>
</dbReference>
<dbReference type="GO" id="GO:0005524">
    <property type="term" value="F:ATP binding"/>
    <property type="evidence" value="ECO:0007669"/>
    <property type="project" value="UniProtKB-KW"/>
</dbReference>
<evidence type="ECO:0000256" key="2">
    <source>
        <dbReference type="ARBA" id="ARBA00022679"/>
    </source>
</evidence>
<dbReference type="EMBL" id="RFLX01000018">
    <property type="protein sequence ID" value="RMI19528.1"/>
    <property type="molecule type" value="Genomic_DNA"/>
</dbReference>
<dbReference type="Gene3D" id="2.20.150.10">
    <property type="entry name" value="putative 5-dehydro-2- deoxygluconokinase"/>
    <property type="match status" value="1"/>
</dbReference>
<keyword evidence="2 8" id="KW-0808">Transferase</keyword>
<dbReference type="CDD" id="cd01166">
    <property type="entry name" value="KdgK"/>
    <property type="match status" value="1"/>
</dbReference>
<dbReference type="RefSeq" id="WP_120636490.1">
    <property type="nucleotide sequence ID" value="NZ_RAQU01000006.1"/>
</dbReference>
<proteinExistence type="inferred from homology"/>
<dbReference type="Proteomes" id="UP000274097">
    <property type="component" value="Unassembled WGS sequence"/>
</dbReference>
<comment type="similarity">
    <text evidence="1">Belongs to the carbohydrate kinase PfkB family.</text>
</comment>